<evidence type="ECO:0000256" key="1">
    <source>
        <dbReference type="SAM" id="MobiDB-lite"/>
    </source>
</evidence>
<dbReference type="EMBL" id="JAHHUM010003023">
    <property type="protein sequence ID" value="KAK5598701.1"/>
    <property type="molecule type" value="Genomic_DNA"/>
</dbReference>
<keyword evidence="3" id="KW-1185">Reference proteome</keyword>
<gene>
    <name evidence="2" type="ORF">CRENBAI_006015</name>
</gene>
<protein>
    <submittedName>
        <fullName evidence="2">Uncharacterized protein</fullName>
    </submittedName>
</protein>
<organism evidence="2 3">
    <name type="scientific">Crenichthys baileyi</name>
    <name type="common">White River springfish</name>
    <dbReference type="NCBI Taxonomy" id="28760"/>
    <lineage>
        <taxon>Eukaryota</taxon>
        <taxon>Metazoa</taxon>
        <taxon>Chordata</taxon>
        <taxon>Craniata</taxon>
        <taxon>Vertebrata</taxon>
        <taxon>Euteleostomi</taxon>
        <taxon>Actinopterygii</taxon>
        <taxon>Neopterygii</taxon>
        <taxon>Teleostei</taxon>
        <taxon>Neoteleostei</taxon>
        <taxon>Acanthomorphata</taxon>
        <taxon>Ovalentaria</taxon>
        <taxon>Atherinomorphae</taxon>
        <taxon>Cyprinodontiformes</taxon>
        <taxon>Goodeidae</taxon>
        <taxon>Crenichthys</taxon>
    </lineage>
</organism>
<dbReference type="AlphaFoldDB" id="A0AAV9QQ28"/>
<comment type="caution">
    <text evidence="2">The sequence shown here is derived from an EMBL/GenBank/DDBJ whole genome shotgun (WGS) entry which is preliminary data.</text>
</comment>
<proteinExistence type="predicted"/>
<evidence type="ECO:0000313" key="3">
    <source>
        <dbReference type="Proteomes" id="UP001311232"/>
    </source>
</evidence>
<accession>A0AAV9QQ28</accession>
<sequence>MIEIAHHLLSDTFRKRRRGAPYRNRVLLRLSHLCPAPCHEGCGRVIPRLSSATALSCQGSLAPLAKASHTSSPRFCRSKRAPQKTLLDGGTVKVLCDVPDKELEEGPTSPVISSPEADGEHQADGGGIIWTATRQFTVPMHRAPVLSKSSSKADCSCRSSDVQFLQGTAAVADKRIKVIQRPTGQVCRGSASALSTQGEQPTEDLQGLCVALAAQYPCQSRVLWAAAEQTHASSPWSRHCAPTQVVSTSIPSCPQRTVCHETGRRRLKSCGVPATRSAQWTSRVSSSMPGSDSSHRVVAADRRHLVLKAPLRVAVRLPSSTAQATAGP</sequence>
<feature type="region of interest" description="Disordered" evidence="1">
    <location>
        <begin position="102"/>
        <end position="122"/>
    </location>
</feature>
<evidence type="ECO:0000313" key="2">
    <source>
        <dbReference type="EMBL" id="KAK5598701.1"/>
    </source>
</evidence>
<reference evidence="2 3" key="1">
    <citation type="submission" date="2021-06" db="EMBL/GenBank/DDBJ databases">
        <authorList>
            <person name="Palmer J.M."/>
        </authorList>
    </citation>
    <scope>NUCLEOTIDE SEQUENCE [LARGE SCALE GENOMIC DNA]</scope>
    <source>
        <strain evidence="2 3">MEX-2019</strain>
        <tissue evidence="2">Muscle</tissue>
    </source>
</reference>
<dbReference type="Proteomes" id="UP001311232">
    <property type="component" value="Unassembled WGS sequence"/>
</dbReference>
<name>A0AAV9QQ28_9TELE</name>